<proteinExistence type="inferred from homology"/>
<feature type="transmembrane region" description="Helical" evidence="7">
    <location>
        <begin position="271"/>
        <end position="296"/>
    </location>
</feature>
<evidence type="ECO:0000259" key="9">
    <source>
        <dbReference type="PROSITE" id="PS50928"/>
    </source>
</evidence>
<dbReference type="Gene3D" id="1.10.3720.10">
    <property type="entry name" value="MetI-like"/>
    <property type="match status" value="1"/>
</dbReference>
<protein>
    <submittedName>
        <fullName evidence="10">Carbohydrate ABC transporter permease</fullName>
    </submittedName>
</protein>
<keyword evidence="5 7" id="KW-1133">Transmembrane helix</keyword>
<evidence type="ECO:0000256" key="7">
    <source>
        <dbReference type="RuleBase" id="RU363032"/>
    </source>
</evidence>
<evidence type="ECO:0000256" key="4">
    <source>
        <dbReference type="ARBA" id="ARBA00022692"/>
    </source>
</evidence>
<keyword evidence="6 7" id="KW-0472">Membrane</keyword>
<gene>
    <name evidence="10" type="ORF">OVN18_05920</name>
</gene>
<organism evidence="10 11">
    <name type="scientific">Microcella daejeonensis</name>
    <dbReference type="NCBI Taxonomy" id="2994971"/>
    <lineage>
        <taxon>Bacteria</taxon>
        <taxon>Bacillati</taxon>
        <taxon>Actinomycetota</taxon>
        <taxon>Actinomycetes</taxon>
        <taxon>Micrococcales</taxon>
        <taxon>Microbacteriaceae</taxon>
        <taxon>Microcella</taxon>
    </lineage>
</organism>
<dbReference type="GO" id="GO:0055085">
    <property type="term" value="P:transmembrane transport"/>
    <property type="evidence" value="ECO:0007669"/>
    <property type="project" value="InterPro"/>
</dbReference>
<reference evidence="10" key="1">
    <citation type="submission" date="2022-11" db="EMBL/GenBank/DDBJ databases">
        <title>Description of Microcella daejonensis nov. sp, isolated from riverside soil.</title>
        <authorList>
            <person name="Molina K.M."/>
            <person name="Kim S.B."/>
        </authorList>
    </citation>
    <scope>NUCLEOTIDE SEQUENCE</scope>
    <source>
        <strain evidence="10">MMS21-STM12</strain>
    </source>
</reference>
<keyword evidence="3" id="KW-1003">Cell membrane</keyword>
<feature type="transmembrane region" description="Helical" evidence="7">
    <location>
        <begin position="143"/>
        <end position="165"/>
    </location>
</feature>
<dbReference type="AlphaFoldDB" id="A0A9E8SCH2"/>
<dbReference type="InterPro" id="IPR000515">
    <property type="entry name" value="MetI-like"/>
</dbReference>
<keyword evidence="4 7" id="KW-0812">Transmembrane</keyword>
<feature type="domain" description="ABC transmembrane type-1" evidence="9">
    <location>
        <begin position="107"/>
        <end position="296"/>
    </location>
</feature>
<comment type="similarity">
    <text evidence="7">Belongs to the binding-protein-dependent transport system permease family.</text>
</comment>
<feature type="transmembrane region" description="Helical" evidence="7">
    <location>
        <begin position="44"/>
        <end position="63"/>
    </location>
</feature>
<dbReference type="Pfam" id="PF00528">
    <property type="entry name" value="BPD_transp_1"/>
    <property type="match status" value="1"/>
</dbReference>
<dbReference type="GO" id="GO:0005886">
    <property type="term" value="C:plasma membrane"/>
    <property type="evidence" value="ECO:0007669"/>
    <property type="project" value="UniProtKB-SubCell"/>
</dbReference>
<evidence type="ECO:0000313" key="11">
    <source>
        <dbReference type="Proteomes" id="UP001164706"/>
    </source>
</evidence>
<dbReference type="PROSITE" id="PS50928">
    <property type="entry name" value="ABC_TM1"/>
    <property type="match status" value="1"/>
</dbReference>
<dbReference type="InterPro" id="IPR035906">
    <property type="entry name" value="MetI-like_sf"/>
</dbReference>
<feature type="transmembrane region" description="Helical" evidence="7">
    <location>
        <begin position="171"/>
        <end position="192"/>
    </location>
</feature>
<feature type="transmembrane region" description="Helical" evidence="7">
    <location>
        <begin position="230"/>
        <end position="251"/>
    </location>
</feature>
<dbReference type="PANTHER" id="PTHR43744">
    <property type="entry name" value="ABC TRANSPORTER PERMEASE PROTEIN MG189-RELATED-RELATED"/>
    <property type="match status" value="1"/>
</dbReference>
<dbReference type="Proteomes" id="UP001164706">
    <property type="component" value="Chromosome"/>
</dbReference>
<dbReference type="PANTHER" id="PTHR43744:SF12">
    <property type="entry name" value="ABC TRANSPORTER PERMEASE PROTEIN MG189-RELATED"/>
    <property type="match status" value="1"/>
</dbReference>
<dbReference type="EMBL" id="CP113089">
    <property type="protein sequence ID" value="WAB82537.1"/>
    <property type="molecule type" value="Genomic_DNA"/>
</dbReference>
<name>A0A9E8SCH2_9MICO</name>
<evidence type="ECO:0000256" key="3">
    <source>
        <dbReference type="ARBA" id="ARBA00022475"/>
    </source>
</evidence>
<evidence type="ECO:0000256" key="6">
    <source>
        <dbReference type="ARBA" id="ARBA00023136"/>
    </source>
</evidence>
<comment type="subcellular location">
    <subcellularLocation>
        <location evidence="1 7">Cell membrane</location>
        <topology evidence="1 7">Multi-pass membrane protein</topology>
    </subcellularLocation>
</comment>
<evidence type="ECO:0000256" key="1">
    <source>
        <dbReference type="ARBA" id="ARBA00004651"/>
    </source>
</evidence>
<evidence type="ECO:0000256" key="8">
    <source>
        <dbReference type="SAM" id="MobiDB-lite"/>
    </source>
</evidence>
<dbReference type="KEGG" id="mdb:OVN18_05920"/>
<dbReference type="SUPFAM" id="SSF161098">
    <property type="entry name" value="MetI-like"/>
    <property type="match status" value="1"/>
</dbReference>
<sequence>MSAPVLPPVAVVEADARQGSSPAERAAARRPKRRRLQNGQRPGFLAYGFLTAVILGSVFPLYWSFLIGSGDATTITRQDIVWWPGGNFLDNAAAVLTDGSVNFWRAVGNSILVSTVVAAAVVLFSTLAGFAFAKLRFRGRNGLLVFVIATMAVPTQLGVVPLFIAMSELQLAGTLSAVILPAIVSAFGVFWMTQYLSQALPYELIEAARVDGASMIRTFWSVALPAARPAAAMLALFVFIATWTNFFWPFIVLDRQDPTLPVALSLLQSNYFVDYSVVMAGVILSTIPLLILFAVAGRQLVSGIMQGAVKG</sequence>
<keyword evidence="11" id="KW-1185">Reference proteome</keyword>
<feature type="transmembrane region" description="Helical" evidence="7">
    <location>
        <begin position="111"/>
        <end position="131"/>
    </location>
</feature>
<dbReference type="RefSeq" id="WP_267782653.1">
    <property type="nucleotide sequence ID" value="NZ_CP113089.1"/>
</dbReference>
<evidence type="ECO:0000313" key="10">
    <source>
        <dbReference type="EMBL" id="WAB82537.1"/>
    </source>
</evidence>
<accession>A0A9E8SCH2</accession>
<keyword evidence="2 7" id="KW-0813">Transport</keyword>
<feature type="region of interest" description="Disordered" evidence="8">
    <location>
        <begin position="14"/>
        <end position="34"/>
    </location>
</feature>
<evidence type="ECO:0000256" key="2">
    <source>
        <dbReference type="ARBA" id="ARBA00022448"/>
    </source>
</evidence>
<dbReference type="CDD" id="cd06261">
    <property type="entry name" value="TM_PBP2"/>
    <property type="match status" value="1"/>
</dbReference>
<evidence type="ECO:0000256" key="5">
    <source>
        <dbReference type="ARBA" id="ARBA00022989"/>
    </source>
</evidence>